<keyword evidence="3" id="KW-1185">Reference proteome</keyword>
<sequence>MTGDAKKSSNPPRQLRILTLGDADPYIPNGYVDRVAQSLFLNSYRSIRNIVIDLRQMPATTSAIRLHWKASQATSLMNIVVEMSTTSGNYYP</sequence>
<accession>F8QFF2</accession>
<gene>
    <name evidence="2" type="ORF">SERLA73DRAFT_79152</name>
</gene>
<dbReference type="Proteomes" id="UP000008063">
    <property type="component" value="Unassembled WGS sequence"/>
</dbReference>
<dbReference type="InterPro" id="IPR012334">
    <property type="entry name" value="Pectin_lyas_fold"/>
</dbReference>
<dbReference type="Gene3D" id="2.160.20.10">
    <property type="entry name" value="Single-stranded right-handed beta-helix, Pectin lyase-like"/>
    <property type="match status" value="1"/>
</dbReference>
<keyword evidence="2" id="KW-0378">Hydrolase</keyword>
<dbReference type="GO" id="GO:0016787">
    <property type="term" value="F:hydrolase activity"/>
    <property type="evidence" value="ECO:0007669"/>
    <property type="project" value="UniProtKB-KW"/>
</dbReference>
<protein>
    <submittedName>
        <fullName evidence="2">Glycoside hydrolase family 55 protein</fullName>
    </submittedName>
</protein>
<organism evidence="3">
    <name type="scientific">Serpula lacrymans var. lacrymans (strain S7.3)</name>
    <name type="common">Dry rot fungus</name>
    <dbReference type="NCBI Taxonomy" id="936435"/>
    <lineage>
        <taxon>Eukaryota</taxon>
        <taxon>Fungi</taxon>
        <taxon>Dikarya</taxon>
        <taxon>Basidiomycota</taxon>
        <taxon>Agaricomycotina</taxon>
        <taxon>Agaricomycetes</taxon>
        <taxon>Agaricomycetidae</taxon>
        <taxon>Boletales</taxon>
        <taxon>Coniophorineae</taxon>
        <taxon>Serpulaceae</taxon>
        <taxon>Serpula</taxon>
    </lineage>
</organism>
<dbReference type="Pfam" id="PF12708">
    <property type="entry name" value="Pect-lyase_RHGA_epim"/>
    <property type="match status" value="1"/>
</dbReference>
<dbReference type="HOGENOM" id="CLU_2414641_0_0_1"/>
<dbReference type="InterPro" id="IPR024535">
    <property type="entry name" value="RHGA/B-epi-like_pectate_lyase"/>
</dbReference>
<dbReference type="InParanoid" id="F8QFF2"/>
<evidence type="ECO:0000313" key="3">
    <source>
        <dbReference type="Proteomes" id="UP000008063"/>
    </source>
</evidence>
<proteinExistence type="predicted"/>
<dbReference type="EMBL" id="GL945496">
    <property type="protein sequence ID" value="EGN92936.1"/>
    <property type="molecule type" value="Genomic_DNA"/>
</dbReference>
<dbReference type="AlphaFoldDB" id="F8QFF2"/>
<evidence type="ECO:0000259" key="1">
    <source>
        <dbReference type="Pfam" id="PF12708"/>
    </source>
</evidence>
<evidence type="ECO:0000313" key="2">
    <source>
        <dbReference type="EMBL" id="EGN92936.1"/>
    </source>
</evidence>
<feature type="domain" description="Rhamnogalacturonase A/B/Epimerase-like pectate lyase" evidence="1">
    <location>
        <begin position="19"/>
        <end position="88"/>
    </location>
</feature>
<reference evidence="3" key="1">
    <citation type="journal article" date="2011" name="Science">
        <title>The plant cell wall-decomposing machinery underlies the functional diversity of forest fungi.</title>
        <authorList>
            <person name="Eastwood D.C."/>
            <person name="Floudas D."/>
            <person name="Binder M."/>
            <person name="Majcherczyk A."/>
            <person name="Schneider P."/>
            <person name="Aerts A."/>
            <person name="Asiegbu F.O."/>
            <person name="Baker S.E."/>
            <person name="Barry K."/>
            <person name="Bendiksby M."/>
            <person name="Blumentritt M."/>
            <person name="Coutinho P.M."/>
            <person name="Cullen D."/>
            <person name="de Vries R.P."/>
            <person name="Gathman A."/>
            <person name="Goodell B."/>
            <person name="Henrissat B."/>
            <person name="Ihrmark K."/>
            <person name="Kauserud H."/>
            <person name="Kohler A."/>
            <person name="LaButti K."/>
            <person name="Lapidus A."/>
            <person name="Lavin J.L."/>
            <person name="Lee Y.-H."/>
            <person name="Lindquist E."/>
            <person name="Lilly W."/>
            <person name="Lucas S."/>
            <person name="Morin E."/>
            <person name="Murat C."/>
            <person name="Oguiza J.A."/>
            <person name="Park J."/>
            <person name="Pisabarro A.G."/>
            <person name="Riley R."/>
            <person name="Rosling A."/>
            <person name="Salamov A."/>
            <person name="Schmidt O."/>
            <person name="Schmutz J."/>
            <person name="Skrede I."/>
            <person name="Stenlid J."/>
            <person name="Wiebenga A."/>
            <person name="Xie X."/>
            <person name="Kuees U."/>
            <person name="Hibbett D.S."/>
            <person name="Hoffmeister D."/>
            <person name="Hoegberg N."/>
            <person name="Martin F."/>
            <person name="Grigoriev I.V."/>
            <person name="Watkinson S.C."/>
        </authorList>
    </citation>
    <scope>NUCLEOTIDE SEQUENCE [LARGE SCALE GENOMIC DNA]</scope>
    <source>
        <strain evidence="3">strain S7.3</strain>
    </source>
</reference>
<dbReference type="STRING" id="936435.F8QFF2"/>
<dbReference type="OrthoDB" id="1046782at2759"/>
<name>F8QFF2_SERL3</name>